<dbReference type="InterPro" id="IPR002575">
    <property type="entry name" value="Aminoglycoside_PTrfase"/>
</dbReference>
<gene>
    <name evidence="2" type="ORF">E1292_27495</name>
</gene>
<proteinExistence type="predicted"/>
<accession>A0A4R4V7F7</accession>
<comment type="caution">
    <text evidence="2">The sequence shown here is derived from an EMBL/GenBank/DDBJ whole genome shotgun (WGS) entry which is preliminary data.</text>
</comment>
<organism evidence="2 3">
    <name type="scientific">Nonomuraea deserti</name>
    <dbReference type="NCBI Taxonomy" id="1848322"/>
    <lineage>
        <taxon>Bacteria</taxon>
        <taxon>Bacillati</taxon>
        <taxon>Actinomycetota</taxon>
        <taxon>Actinomycetes</taxon>
        <taxon>Streptosporangiales</taxon>
        <taxon>Streptosporangiaceae</taxon>
        <taxon>Nonomuraea</taxon>
    </lineage>
</organism>
<protein>
    <submittedName>
        <fullName evidence="2">Aminoglycoside phosphotransferase family protein</fullName>
    </submittedName>
</protein>
<dbReference type="RefSeq" id="WP_132598102.1">
    <property type="nucleotide sequence ID" value="NZ_SMKO01000086.1"/>
</dbReference>
<dbReference type="Pfam" id="PF01636">
    <property type="entry name" value="APH"/>
    <property type="match status" value="1"/>
</dbReference>
<sequence length="263" mass="28923">MTFSPVPRLDVTEYLDRLPVPLTYEGPCPGGQVGAAYVRRPDGRRSVLTRGPDVSELLEVARAAGVPAPAYELVHPPVVVQELLPGAPAHAPTAQTVRSMIEINRRCRGVLAGRPDLPGLRLHLRADGPGFCMHGPLRDYDGRTRRLLDEVEEIGQAFPDTLEGDDLVHTDFHPENVLVDAAGTVTGVIDWDGAVRGDADFDLVTLRFDLACRAPRLLADVPDEVAPVCWAHMSLRLVDWAIRHHSASDVTLWLDLARRLRPR</sequence>
<dbReference type="Proteomes" id="UP000295258">
    <property type="component" value="Unassembled WGS sequence"/>
</dbReference>
<evidence type="ECO:0000313" key="2">
    <source>
        <dbReference type="EMBL" id="TDD00862.1"/>
    </source>
</evidence>
<dbReference type="AlphaFoldDB" id="A0A4R4V7F7"/>
<dbReference type="Gene3D" id="3.90.1200.10">
    <property type="match status" value="1"/>
</dbReference>
<keyword evidence="2" id="KW-0808">Transferase</keyword>
<dbReference type="SUPFAM" id="SSF56112">
    <property type="entry name" value="Protein kinase-like (PK-like)"/>
    <property type="match status" value="1"/>
</dbReference>
<evidence type="ECO:0000259" key="1">
    <source>
        <dbReference type="Pfam" id="PF01636"/>
    </source>
</evidence>
<keyword evidence="3" id="KW-1185">Reference proteome</keyword>
<reference evidence="2 3" key="1">
    <citation type="submission" date="2019-03" db="EMBL/GenBank/DDBJ databases">
        <title>Draft genome sequences of novel Actinobacteria.</title>
        <authorList>
            <person name="Sahin N."/>
            <person name="Ay H."/>
            <person name="Saygin H."/>
        </authorList>
    </citation>
    <scope>NUCLEOTIDE SEQUENCE [LARGE SCALE GENOMIC DNA]</scope>
    <source>
        <strain evidence="2 3">KC310</strain>
    </source>
</reference>
<evidence type="ECO:0000313" key="3">
    <source>
        <dbReference type="Proteomes" id="UP000295258"/>
    </source>
</evidence>
<feature type="domain" description="Aminoglycoside phosphotransferase" evidence="1">
    <location>
        <begin position="35"/>
        <end position="212"/>
    </location>
</feature>
<dbReference type="EMBL" id="SMKO01000086">
    <property type="protein sequence ID" value="TDD00862.1"/>
    <property type="molecule type" value="Genomic_DNA"/>
</dbReference>
<dbReference type="InterPro" id="IPR011009">
    <property type="entry name" value="Kinase-like_dom_sf"/>
</dbReference>
<dbReference type="GO" id="GO:0016740">
    <property type="term" value="F:transferase activity"/>
    <property type="evidence" value="ECO:0007669"/>
    <property type="project" value="UniProtKB-KW"/>
</dbReference>
<name>A0A4R4V7F7_9ACTN</name>